<keyword evidence="13" id="KW-1185">Reference proteome</keyword>
<name>A0A2G1QIZ5_9HYPH</name>
<dbReference type="EC" id="5.1.3.2" evidence="5 10"/>
<evidence type="ECO:0000313" key="12">
    <source>
        <dbReference type="EMBL" id="PHP65459.1"/>
    </source>
</evidence>
<evidence type="ECO:0000256" key="8">
    <source>
        <dbReference type="ARBA" id="ARBA00023235"/>
    </source>
</evidence>
<evidence type="ECO:0000256" key="6">
    <source>
        <dbReference type="ARBA" id="ARBA00018569"/>
    </source>
</evidence>
<evidence type="ECO:0000256" key="9">
    <source>
        <dbReference type="ARBA" id="ARBA00023277"/>
    </source>
</evidence>
<dbReference type="SUPFAM" id="SSF51735">
    <property type="entry name" value="NAD(P)-binding Rossmann-fold domains"/>
    <property type="match status" value="1"/>
</dbReference>
<organism evidence="12 13">
    <name type="scientific">Zhengella mangrovi</name>
    <dbReference type="NCBI Taxonomy" id="1982044"/>
    <lineage>
        <taxon>Bacteria</taxon>
        <taxon>Pseudomonadati</taxon>
        <taxon>Pseudomonadota</taxon>
        <taxon>Alphaproteobacteria</taxon>
        <taxon>Hyphomicrobiales</taxon>
        <taxon>Notoacmeibacteraceae</taxon>
        <taxon>Zhengella</taxon>
    </lineage>
</organism>
<evidence type="ECO:0000259" key="11">
    <source>
        <dbReference type="Pfam" id="PF01370"/>
    </source>
</evidence>
<dbReference type="Gene3D" id="3.90.25.10">
    <property type="entry name" value="UDP-galactose 4-epimerase, domain 1"/>
    <property type="match status" value="1"/>
</dbReference>
<comment type="catalytic activity">
    <reaction evidence="1 10">
        <text>UDP-alpha-D-glucose = UDP-alpha-D-galactose</text>
        <dbReference type="Rhea" id="RHEA:22168"/>
        <dbReference type="ChEBI" id="CHEBI:58885"/>
        <dbReference type="ChEBI" id="CHEBI:66914"/>
        <dbReference type="EC" id="5.1.3.2"/>
    </reaction>
</comment>
<evidence type="ECO:0000256" key="3">
    <source>
        <dbReference type="ARBA" id="ARBA00004947"/>
    </source>
</evidence>
<dbReference type="PANTHER" id="PTHR43725">
    <property type="entry name" value="UDP-GLUCOSE 4-EPIMERASE"/>
    <property type="match status" value="1"/>
</dbReference>
<keyword evidence="8 10" id="KW-0413">Isomerase</keyword>
<dbReference type="Pfam" id="PF01370">
    <property type="entry name" value="Epimerase"/>
    <property type="match status" value="1"/>
</dbReference>
<dbReference type="NCBIfam" id="TIGR01179">
    <property type="entry name" value="galE"/>
    <property type="match status" value="1"/>
</dbReference>
<dbReference type="InterPro" id="IPR005886">
    <property type="entry name" value="UDP_G4E"/>
</dbReference>
<protein>
    <recommendedName>
        <fullName evidence="6 10">UDP-glucose 4-epimerase</fullName>
        <ecNumber evidence="5 10">5.1.3.2</ecNumber>
    </recommendedName>
</protein>
<keyword evidence="7 10" id="KW-0520">NAD</keyword>
<evidence type="ECO:0000256" key="10">
    <source>
        <dbReference type="RuleBase" id="RU366046"/>
    </source>
</evidence>
<evidence type="ECO:0000256" key="1">
    <source>
        <dbReference type="ARBA" id="ARBA00000083"/>
    </source>
</evidence>
<dbReference type="EMBL" id="PDVP01000015">
    <property type="protein sequence ID" value="PHP65459.1"/>
    <property type="molecule type" value="Genomic_DNA"/>
</dbReference>
<evidence type="ECO:0000256" key="2">
    <source>
        <dbReference type="ARBA" id="ARBA00001911"/>
    </source>
</evidence>
<gene>
    <name evidence="12" type="primary">galE</name>
    <name evidence="12" type="ORF">CSC94_19070</name>
</gene>
<dbReference type="AlphaFoldDB" id="A0A2G1QIZ5"/>
<comment type="similarity">
    <text evidence="4 10">Belongs to the NAD(P)-dependent epimerase/dehydratase family.</text>
</comment>
<keyword evidence="9 10" id="KW-0119">Carbohydrate metabolism</keyword>
<dbReference type="UniPathway" id="UPA00214"/>
<dbReference type="PANTHER" id="PTHR43725:SF53">
    <property type="entry name" value="UDP-ARABINOSE 4-EPIMERASE 1"/>
    <property type="match status" value="1"/>
</dbReference>
<dbReference type="CDD" id="cd05247">
    <property type="entry name" value="UDP_G4E_1_SDR_e"/>
    <property type="match status" value="1"/>
</dbReference>
<dbReference type="GO" id="GO:0033499">
    <property type="term" value="P:galactose catabolic process via UDP-galactose, Leloir pathway"/>
    <property type="evidence" value="ECO:0007669"/>
    <property type="project" value="TreeGrafter"/>
</dbReference>
<dbReference type="Gene3D" id="3.40.50.720">
    <property type="entry name" value="NAD(P)-binding Rossmann-like Domain"/>
    <property type="match status" value="1"/>
</dbReference>
<dbReference type="OrthoDB" id="9801785at2"/>
<dbReference type="InterPro" id="IPR036291">
    <property type="entry name" value="NAD(P)-bd_dom_sf"/>
</dbReference>
<evidence type="ECO:0000313" key="13">
    <source>
        <dbReference type="Proteomes" id="UP000221168"/>
    </source>
</evidence>
<evidence type="ECO:0000256" key="5">
    <source>
        <dbReference type="ARBA" id="ARBA00013189"/>
    </source>
</evidence>
<proteinExistence type="inferred from homology"/>
<dbReference type="GO" id="GO:0003978">
    <property type="term" value="F:UDP-glucose 4-epimerase activity"/>
    <property type="evidence" value="ECO:0007669"/>
    <property type="project" value="UniProtKB-UniRule"/>
</dbReference>
<dbReference type="Proteomes" id="UP000221168">
    <property type="component" value="Unassembled WGS sequence"/>
</dbReference>
<comment type="subunit">
    <text evidence="10">Homodimer.</text>
</comment>
<comment type="pathway">
    <text evidence="3 10">Carbohydrate metabolism; galactose metabolism.</text>
</comment>
<sequence length="354" mass="38423">MAILVTGGAGYIGSHMVWRLIDAGERVVVIDRLSTGHAWAVAPAARLVVGDIADTMMVRRVLREEKVDAILHFAGSVVVPDSIANPLGYYDNNTCATRALIEVAIAAGVRNFVFSSTAAVYGEGDGTPVREDGRLDPATPYGRSKLMSEMMLADAAAAHDFRYAALRYFNVSGADPAGRTGQSTPGATHLLKVACETAVGRHPVMRVFGDDYPTRDGTCIRDLIHVTDLVEAHWLALRHLRAGGDSLVANLGYGNGFTVREVIDCVREVSGREFDVRMEPRRPGDLHTVIAEAGRARRVLGWKPAHESLREIVSSALDWERTLTRRRKVADGPGIEPPELDEWVGTRLHVAPSG</sequence>
<comment type="caution">
    <text evidence="12">The sequence shown here is derived from an EMBL/GenBank/DDBJ whole genome shotgun (WGS) entry which is preliminary data.</text>
</comment>
<accession>A0A2G1QIZ5</accession>
<comment type="cofactor">
    <cofactor evidence="2 10">
        <name>NAD(+)</name>
        <dbReference type="ChEBI" id="CHEBI:57540"/>
    </cofactor>
</comment>
<evidence type="ECO:0000256" key="4">
    <source>
        <dbReference type="ARBA" id="ARBA00007637"/>
    </source>
</evidence>
<reference evidence="12 13" key="1">
    <citation type="submission" date="2017-10" db="EMBL/GenBank/DDBJ databases">
        <title>Sedimentibacterium mangrovi gen. nov., sp. nov., a novel member of family Phyllobacteriacea isolated from mangrove sediment.</title>
        <authorList>
            <person name="Liao H."/>
            <person name="Tian Y."/>
        </authorList>
    </citation>
    <scope>NUCLEOTIDE SEQUENCE [LARGE SCALE GENOMIC DNA]</scope>
    <source>
        <strain evidence="12 13">X9-2-2</strain>
    </source>
</reference>
<feature type="domain" description="NAD-dependent epimerase/dehydratase" evidence="11">
    <location>
        <begin position="3"/>
        <end position="252"/>
    </location>
</feature>
<dbReference type="RefSeq" id="WP_099307972.1">
    <property type="nucleotide sequence ID" value="NZ_PDVP01000015.1"/>
</dbReference>
<evidence type="ECO:0000256" key="7">
    <source>
        <dbReference type="ARBA" id="ARBA00023027"/>
    </source>
</evidence>
<dbReference type="InterPro" id="IPR001509">
    <property type="entry name" value="Epimerase_deHydtase"/>
</dbReference>